<organism evidence="1 2">
    <name type="scientific">Peronosclerospora sorghi</name>
    <dbReference type="NCBI Taxonomy" id="230839"/>
    <lineage>
        <taxon>Eukaryota</taxon>
        <taxon>Sar</taxon>
        <taxon>Stramenopiles</taxon>
        <taxon>Oomycota</taxon>
        <taxon>Peronosporomycetes</taxon>
        <taxon>Peronosporales</taxon>
        <taxon>Peronosporaceae</taxon>
        <taxon>Peronosclerospora</taxon>
    </lineage>
</organism>
<dbReference type="EMBL" id="CM047589">
    <property type="protein sequence ID" value="KAI9920146.1"/>
    <property type="molecule type" value="Genomic_DNA"/>
</dbReference>
<protein>
    <submittedName>
        <fullName evidence="1">Uncharacterized protein</fullName>
    </submittedName>
</protein>
<evidence type="ECO:0000313" key="1">
    <source>
        <dbReference type="EMBL" id="KAI9920146.1"/>
    </source>
</evidence>
<comment type="caution">
    <text evidence="1">The sequence shown here is derived from an EMBL/GenBank/DDBJ whole genome shotgun (WGS) entry which is preliminary data.</text>
</comment>
<proteinExistence type="predicted"/>
<accession>A0ACC0WQ76</accession>
<gene>
    <name evidence="1" type="ORF">PsorP6_015459</name>
</gene>
<evidence type="ECO:0000313" key="2">
    <source>
        <dbReference type="Proteomes" id="UP001163321"/>
    </source>
</evidence>
<name>A0ACC0WQ76_9STRA</name>
<sequence>MTLMVVMNHLWMAVSSRKLQTGTPTCINQGCSQAGYSVDDRGQKCEWSEGVTFARGEEFPETLSWKLQGKHPKSDNLVEEAQ</sequence>
<dbReference type="Proteomes" id="UP001163321">
    <property type="component" value="Chromosome 10"/>
</dbReference>
<reference evidence="1 2" key="1">
    <citation type="journal article" date="2022" name="bioRxiv">
        <title>The genome of the oomycete Peronosclerospora sorghi, a cosmopolitan pathogen of maize and sorghum, is inflated with dispersed pseudogenes.</title>
        <authorList>
            <person name="Fletcher K."/>
            <person name="Martin F."/>
            <person name="Isakeit T."/>
            <person name="Cavanaugh K."/>
            <person name="Magill C."/>
            <person name="Michelmore R."/>
        </authorList>
    </citation>
    <scope>NUCLEOTIDE SEQUENCE [LARGE SCALE GENOMIC DNA]</scope>
    <source>
        <strain evidence="1">P6</strain>
    </source>
</reference>
<keyword evidence="2" id="KW-1185">Reference proteome</keyword>